<evidence type="ECO:0000313" key="3">
    <source>
        <dbReference type="Proteomes" id="UP001324287"/>
    </source>
</evidence>
<reference evidence="2 3" key="1">
    <citation type="submission" date="2023-12" db="EMBL/GenBank/DDBJ databases">
        <title>Blastococcus brunescens sp. nov., an actonobacterium isolated from sandstone collected in sahara desert.</title>
        <authorList>
            <person name="Gtari M."/>
            <person name="Ghodhbane F."/>
        </authorList>
    </citation>
    <scope>NUCLEOTIDE SEQUENCE [LARGE SCALE GENOMIC DNA]</scope>
    <source>
        <strain evidence="2 3">BMG 8361</strain>
    </source>
</reference>
<evidence type="ECO:0000256" key="1">
    <source>
        <dbReference type="SAM" id="Phobius"/>
    </source>
</evidence>
<feature type="transmembrane region" description="Helical" evidence="1">
    <location>
        <begin position="6"/>
        <end position="28"/>
    </location>
</feature>
<evidence type="ECO:0000313" key="2">
    <source>
        <dbReference type="EMBL" id="WRL62203.1"/>
    </source>
</evidence>
<dbReference type="Proteomes" id="UP001324287">
    <property type="component" value="Chromosome"/>
</dbReference>
<keyword evidence="1" id="KW-0472">Membrane</keyword>
<dbReference type="EMBL" id="CP141261">
    <property type="protein sequence ID" value="WRL62203.1"/>
    <property type="molecule type" value="Genomic_DNA"/>
</dbReference>
<dbReference type="RefSeq" id="WP_324273558.1">
    <property type="nucleotide sequence ID" value="NZ_CP141261.1"/>
</dbReference>
<organism evidence="2 3">
    <name type="scientific">Blastococcus brunescens</name>
    <dbReference type="NCBI Taxonomy" id="1564165"/>
    <lineage>
        <taxon>Bacteria</taxon>
        <taxon>Bacillati</taxon>
        <taxon>Actinomycetota</taxon>
        <taxon>Actinomycetes</taxon>
        <taxon>Geodermatophilales</taxon>
        <taxon>Geodermatophilaceae</taxon>
        <taxon>Blastococcus</taxon>
    </lineage>
</organism>
<keyword evidence="1" id="KW-0812">Transmembrane</keyword>
<name>A0ABZ1AUE6_9ACTN</name>
<keyword evidence="3" id="KW-1185">Reference proteome</keyword>
<keyword evidence="1" id="KW-1133">Transmembrane helix</keyword>
<proteinExistence type="predicted"/>
<sequence length="148" mass="16059">MGSGVWGFVGVIVGGLLTVGGQTIAELLKARAAGTERSERRAQLSREFQRSTLIELQVAMAAYRAALAEDARQSLPGRDLEELLAAARSRYQTLLHRVSSSEVRDAVQGWETQALLWFQRDDRASASDEAGAWLSAVRSAGEAIRATE</sequence>
<gene>
    <name evidence="2" type="ORF">U6N30_19425</name>
</gene>
<accession>A0ABZ1AUE6</accession>
<protein>
    <submittedName>
        <fullName evidence="2">Uncharacterized protein</fullName>
    </submittedName>
</protein>